<dbReference type="Pfam" id="PF08205">
    <property type="entry name" value="C2-set_2"/>
    <property type="match status" value="1"/>
</dbReference>
<evidence type="ECO:0000256" key="4">
    <source>
        <dbReference type="ARBA" id="ARBA00022889"/>
    </source>
</evidence>
<dbReference type="SUPFAM" id="SSF48726">
    <property type="entry name" value="Immunoglobulin"/>
    <property type="match status" value="5"/>
</dbReference>
<dbReference type="SMART" id="SM00409">
    <property type="entry name" value="IG"/>
    <property type="match status" value="3"/>
</dbReference>
<dbReference type="PROSITE" id="PS50835">
    <property type="entry name" value="IG_LIKE"/>
    <property type="match status" value="4"/>
</dbReference>
<sequence>MIFHTNKNNAKVQSGFRGRVSLLEPDVNQRNCSIIINDLTESDSGSYQLRINGLKYMYTQDGFTFTPRATISVKDLMQKPTLMIPPLTEGKQTTLTCTAPGLCSGSVPQITWTWRGEGENDSHITGNVTAVKNESVTSVAQRYSSTLTFDPSAEHHGTSVTCKVGFRNNITAEETVTLNVTSEHHGTNVTCKVGFRNNITAEETVTLNVTYVKEVKITGNTSVKEGETLNLNCSVESFPPSLVTWTKFSDKNMQNGTKNNLQNDTFTDLQNDTKTYPQEEKTGVVTYSVSNVTAEDSGRYICTAKYLNNTLMENVDVRVIYTKEPVITGRRSLEEGDALNLTCSVESFPPSRITWTILGSNKKLHNESRSYLQSSPGSATLVIHNMAVEHSGKYICTAQHLNTTVAVYADVTVTLFPKILKDSGFNSSITLSVKDGSNATVECVSSNANGEAKKPHNSNRHTRRKGKKQKSSGNLDKTLEMVTTQEDPLIDDDEAVEDDQTYYQEAAEEEEVGGGGGGGGGGAVAAEKAALNLDDGPKDVEYASIDFSMLKRKSKREAAKTQETTETEYAEIKKVKEEREDNDREEGEVEEEAMMAEEAEEIKHDVPEEEEGEDMEVYSNVKDIMNGLTFTPRATISVKDLMQKPTLMIPPLMEGKQTTLTCTAPGLCSGSVPQITWTWRGEGENDSHIIRKVTAFKTSCDWRHTEIQLDFDL</sequence>
<evidence type="ECO:0000256" key="2">
    <source>
        <dbReference type="ARBA" id="ARBA00022692"/>
    </source>
</evidence>
<dbReference type="GO" id="GO:0005886">
    <property type="term" value="C:plasma membrane"/>
    <property type="evidence" value="ECO:0007669"/>
    <property type="project" value="TreeGrafter"/>
</dbReference>
<dbReference type="GO" id="GO:0030246">
    <property type="term" value="F:carbohydrate binding"/>
    <property type="evidence" value="ECO:0007669"/>
    <property type="project" value="UniProtKB-KW"/>
</dbReference>
<dbReference type="SMART" id="SM00408">
    <property type="entry name" value="IGc2"/>
    <property type="match status" value="2"/>
</dbReference>
<evidence type="ECO:0000313" key="12">
    <source>
        <dbReference type="Proteomes" id="UP000424527"/>
    </source>
</evidence>
<dbReference type="GO" id="GO:0007155">
    <property type="term" value="P:cell adhesion"/>
    <property type="evidence" value="ECO:0007669"/>
    <property type="project" value="UniProtKB-KW"/>
</dbReference>
<dbReference type="PANTHER" id="PTHR12035:SF128">
    <property type="entry name" value="BRANCHED CHAIN KETO ACID DEHYDROGENASE E1 SUBUNIT BETA,-LIKE-RELATED"/>
    <property type="match status" value="1"/>
</dbReference>
<organism evidence="11 12">
    <name type="scientific">Larimichthys crocea</name>
    <name type="common">Large yellow croaker</name>
    <name type="synonym">Pseudosciaena crocea</name>
    <dbReference type="NCBI Taxonomy" id="215358"/>
    <lineage>
        <taxon>Eukaryota</taxon>
        <taxon>Metazoa</taxon>
        <taxon>Chordata</taxon>
        <taxon>Craniata</taxon>
        <taxon>Vertebrata</taxon>
        <taxon>Euteleostomi</taxon>
        <taxon>Actinopterygii</taxon>
        <taxon>Neopterygii</taxon>
        <taxon>Teleostei</taxon>
        <taxon>Neoteleostei</taxon>
        <taxon>Acanthomorphata</taxon>
        <taxon>Eupercaria</taxon>
        <taxon>Sciaenidae</taxon>
        <taxon>Larimichthys</taxon>
    </lineage>
</organism>
<accession>A0A6G0ICE6</accession>
<dbReference type="InterPro" id="IPR007110">
    <property type="entry name" value="Ig-like_dom"/>
</dbReference>
<keyword evidence="4" id="KW-0130">Cell adhesion</keyword>
<feature type="compositionally biased region" description="Acidic residues" evidence="9">
    <location>
        <begin position="583"/>
        <end position="600"/>
    </location>
</feature>
<evidence type="ECO:0000313" key="11">
    <source>
        <dbReference type="EMBL" id="KAE8289100.1"/>
    </source>
</evidence>
<feature type="domain" description="Ig-like" evidence="10">
    <location>
        <begin position="645"/>
        <end position="713"/>
    </location>
</feature>
<evidence type="ECO:0000256" key="9">
    <source>
        <dbReference type="SAM" id="MobiDB-lite"/>
    </source>
</evidence>
<dbReference type="PANTHER" id="PTHR12035">
    <property type="entry name" value="SIALIC ACID BINDING IMMUNOGLOBULIN-LIKE LECTIN"/>
    <property type="match status" value="1"/>
</dbReference>
<name>A0A6G0ICE6_LARCR</name>
<keyword evidence="5" id="KW-1133">Transmembrane helix</keyword>
<proteinExistence type="inferred from homology"/>
<dbReference type="InterPro" id="IPR003599">
    <property type="entry name" value="Ig_sub"/>
</dbReference>
<evidence type="ECO:0000256" key="6">
    <source>
        <dbReference type="ARBA" id="ARBA00023136"/>
    </source>
</evidence>
<dbReference type="Pfam" id="PF07686">
    <property type="entry name" value="V-set"/>
    <property type="match status" value="1"/>
</dbReference>
<dbReference type="CDD" id="cd00096">
    <property type="entry name" value="Ig"/>
    <property type="match status" value="1"/>
</dbReference>
<feature type="compositionally biased region" description="Basic residues" evidence="9">
    <location>
        <begin position="455"/>
        <end position="470"/>
    </location>
</feature>
<gene>
    <name evidence="11" type="ORF">D5F01_LYC12980</name>
</gene>
<evidence type="ECO:0000256" key="8">
    <source>
        <dbReference type="ARBA" id="ARBA00038361"/>
    </source>
</evidence>
<dbReference type="AlphaFoldDB" id="A0A6G0ICE6"/>
<evidence type="ECO:0000259" key="10">
    <source>
        <dbReference type="PROSITE" id="PS50835"/>
    </source>
</evidence>
<evidence type="ECO:0000256" key="7">
    <source>
        <dbReference type="ARBA" id="ARBA00023157"/>
    </source>
</evidence>
<dbReference type="InterPro" id="IPR013106">
    <property type="entry name" value="Ig_V-set"/>
</dbReference>
<protein>
    <submittedName>
        <fullName evidence="11">MAM domain-containing glycosylphosphatidylinositol anchor protein 1 GPI and MAM protein</fullName>
    </submittedName>
</protein>
<dbReference type="Gene3D" id="2.60.40.10">
    <property type="entry name" value="Immunoglobulins"/>
    <property type="match status" value="6"/>
</dbReference>
<keyword evidence="7" id="KW-1015">Disulfide bond</keyword>
<comment type="similarity">
    <text evidence="8">Belongs to the immunoglobulin superfamily. SIGLEC (sialic acid binding Ig-like lectin) family.</text>
</comment>
<comment type="subcellular location">
    <subcellularLocation>
        <location evidence="1">Membrane</location>
        <topology evidence="1">Single-pass type I membrane protein</topology>
    </subcellularLocation>
</comment>
<dbReference type="EMBL" id="REGW02000012">
    <property type="protein sequence ID" value="KAE8289100.1"/>
    <property type="molecule type" value="Genomic_DNA"/>
</dbReference>
<dbReference type="InterPro" id="IPR013162">
    <property type="entry name" value="CD80_C2-set"/>
</dbReference>
<dbReference type="Proteomes" id="UP000424527">
    <property type="component" value="Unassembled WGS sequence"/>
</dbReference>
<dbReference type="InterPro" id="IPR013783">
    <property type="entry name" value="Ig-like_fold"/>
</dbReference>
<dbReference type="GO" id="GO:0033691">
    <property type="term" value="F:sialic acid binding"/>
    <property type="evidence" value="ECO:0007669"/>
    <property type="project" value="TreeGrafter"/>
</dbReference>
<evidence type="ECO:0000256" key="5">
    <source>
        <dbReference type="ARBA" id="ARBA00022989"/>
    </source>
</evidence>
<dbReference type="InterPro" id="IPR003598">
    <property type="entry name" value="Ig_sub2"/>
</dbReference>
<keyword evidence="12" id="KW-1185">Reference proteome</keyword>
<reference evidence="11 12" key="1">
    <citation type="submission" date="2019-07" db="EMBL/GenBank/DDBJ databases">
        <title>Chromosome genome assembly for large yellow croaker.</title>
        <authorList>
            <person name="Xiao S."/>
        </authorList>
    </citation>
    <scope>NUCLEOTIDE SEQUENCE [LARGE SCALE GENOMIC DNA]</scope>
    <source>
        <strain evidence="11">JMULYC20181020</strain>
        <tissue evidence="11">Muscle</tissue>
    </source>
</reference>
<evidence type="ECO:0000256" key="1">
    <source>
        <dbReference type="ARBA" id="ARBA00004479"/>
    </source>
</evidence>
<feature type="domain" description="Ig-like" evidence="10">
    <location>
        <begin position="203"/>
        <end position="318"/>
    </location>
</feature>
<dbReference type="InterPro" id="IPR036179">
    <property type="entry name" value="Ig-like_dom_sf"/>
</dbReference>
<feature type="region of interest" description="Disordered" evidence="9">
    <location>
        <begin position="445"/>
        <end position="479"/>
    </location>
</feature>
<keyword evidence="2" id="KW-0812">Transmembrane</keyword>
<feature type="domain" description="Ig-like" evidence="10">
    <location>
        <begin position="80"/>
        <end position="177"/>
    </location>
</feature>
<feature type="region of interest" description="Disordered" evidence="9">
    <location>
        <begin position="575"/>
        <end position="613"/>
    </location>
</feature>
<keyword evidence="6" id="KW-0472">Membrane</keyword>
<dbReference type="Pfam" id="PF13927">
    <property type="entry name" value="Ig_3"/>
    <property type="match status" value="2"/>
</dbReference>
<feature type="domain" description="Ig-like" evidence="10">
    <location>
        <begin position="325"/>
        <end position="414"/>
    </location>
</feature>
<keyword evidence="3" id="KW-0430">Lectin</keyword>
<comment type="caution">
    <text evidence="11">The sequence shown here is derived from an EMBL/GenBank/DDBJ whole genome shotgun (WGS) entry which is preliminary data.</text>
</comment>
<dbReference type="InterPro" id="IPR051036">
    <property type="entry name" value="SIGLEC"/>
</dbReference>
<evidence type="ECO:0000256" key="3">
    <source>
        <dbReference type="ARBA" id="ARBA00022734"/>
    </source>
</evidence>